<organism evidence="6 7">
    <name type="scientific">Arthrobacter gandavensis</name>
    <dbReference type="NCBI Taxonomy" id="169960"/>
    <lineage>
        <taxon>Bacteria</taxon>
        <taxon>Bacillati</taxon>
        <taxon>Actinomycetota</taxon>
        <taxon>Actinomycetes</taxon>
        <taxon>Micrococcales</taxon>
        <taxon>Micrococcaceae</taxon>
        <taxon>Arthrobacter</taxon>
    </lineage>
</organism>
<evidence type="ECO:0000256" key="2">
    <source>
        <dbReference type="ARBA" id="ARBA00006739"/>
    </source>
</evidence>
<dbReference type="InterPro" id="IPR001173">
    <property type="entry name" value="Glyco_trans_2-like"/>
</dbReference>
<comment type="caution">
    <text evidence="6">The sequence shown here is derived from an EMBL/GenBank/DDBJ whole genome shotgun (WGS) entry which is preliminary data.</text>
</comment>
<keyword evidence="7" id="KW-1185">Reference proteome</keyword>
<gene>
    <name evidence="6" type="ORF">GCM10009688_19440</name>
</gene>
<evidence type="ECO:0000259" key="5">
    <source>
        <dbReference type="Pfam" id="PF00535"/>
    </source>
</evidence>
<dbReference type="RefSeq" id="WP_152226984.1">
    <property type="nucleotide sequence ID" value="NZ_BAAALV010000002.1"/>
</dbReference>
<evidence type="ECO:0000313" key="7">
    <source>
        <dbReference type="Proteomes" id="UP001500784"/>
    </source>
</evidence>
<comment type="pathway">
    <text evidence="1">Cell wall biogenesis; cell wall polysaccharide biosynthesis.</text>
</comment>
<evidence type="ECO:0000256" key="4">
    <source>
        <dbReference type="ARBA" id="ARBA00022679"/>
    </source>
</evidence>
<dbReference type="EMBL" id="BAAALV010000002">
    <property type="protein sequence ID" value="GAA1914615.1"/>
    <property type="molecule type" value="Genomic_DNA"/>
</dbReference>
<name>A0ABN2PBC1_9MICC</name>
<accession>A0ABN2PBC1</accession>
<dbReference type="Gene3D" id="3.90.550.10">
    <property type="entry name" value="Spore Coat Polysaccharide Biosynthesis Protein SpsA, Chain A"/>
    <property type="match status" value="1"/>
</dbReference>
<comment type="similarity">
    <text evidence="2">Belongs to the glycosyltransferase 2 family.</text>
</comment>
<keyword evidence="3" id="KW-0328">Glycosyltransferase</keyword>
<dbReference type="PANTHER" id="PTHR43179">
    <property type="entry name" value="RHAMNOSYLTRANSFERASE WBBL"/>
    <property type="match status" value="1"/>
</dbReference>
<evidence type="ECO:0000256" key="1">
    <source>
        <dbReference type="ARBA" id="ARBA00004776"/>
    </source>
</evidence>
<proteinExistence type="inferred from homology"/>
<reference evidence="6 7" key="1">
    <citation type="journal article" date="2019" name="Int. J. Syst. Evol. Microbiol.">
        <title>The Global Catalogue of Microorganisms (GCM) 10K type strain sequencing project: providing services to taxonomists for standard genome sequencing and annotation.</title>
        <authorList>
            <consortium name="The Broad Institute Genomics Platform"/>
            <consortium name="The Broad Institute Genome Sequencing Center for Infectious Disease"/>
            <person name="Wu L."/>
            <person name="Ma J."/>
        </authorList>
    </citation>
    <scope>NUCLEOTIDE SEQUENCE [LARGE SCALE GENOMIC DNA]</scope>
    <source>
        <strain evidence="6 7">JCM 13316</strain>
    </source>
</reference>
<dbReference type="Proteomes" id="UP001500784">
    <property type="component" value="Unassembled WGS sequence"/>
</dbReference>
<evidence type="ECO:0000313" key="6">
    <source>
        <dbReference type="EMBL" id="GAA1914615.1"/>
    </source>
</evidence>
<evidence type="ECO:0000256" key="3">
    <source>
        <dbReference type="ARBA" id="ARBA00022676"/>
    </source>
</evidence>
<dbReference type="Pfam" id="PF00535">
    <property type="entry name" value="Glycos_transf_2"/>
    <property type="match status" value="1"/>
</dbReference>
<keyword evidence="4" id="KW-0808">Transferase</keyword>
<feature type="domain" description="Glycosyltransferase 2-like" evidence="5">
    <location>
        <begin position="10"/>
        <end position="169"/>
    </location>
</feature>
<sequence length="299" mass="32538">MPESVAVAAVTFDRPDDVKTLLGALAAQSAGISSVALVDSGKSPVKDIAESSAANVNYVRSETNLGGAGGFSLAILTAMASGADWIWIMDDDAHPEDPGCLQALIDGANERGLDVILPLVVAPGKPDTLSFHFRIDGRLTHDRAEVAKAGFIPGVGHFFNGALIRRDVFFRVGLPDLKLFIRGDETDFMIRLRKAGIPFGTLTTVALSHPAAWSEVREILGGRLHVLVPDTEFKRFFFYRNRGHLTRKYKRVRSLAADAVGYPVHFARTRDLRGFRSWLRAYAGGFRGSMFGPPSDHGF</sequence>
<dbReference type="SUPFAM" id="SSF53448">
    <property type="entry name" value="Nucleotide-diphospho-sugar transferases"/>
    <property type="match status" value="1"/>
</dbReference>
<protein>
    <submittedName>
        <fullName evidence="6">Glycosyltransferase family 2 protein</fullName>
    </submittedName>
</protein>
<dbReference type="PANTHER" id="PTHR43179:SF12">
    <property type="entry name" value="GALACTOFURANOSYLTRANSFERASE GLFT2"/>
    <property type="match status" value="1"/>
</dbReference>
<dbReference type="InterPro" id="IPR029044">
    <property type="entry name" value="Nucleotide-diphossugar_trans"/>
</dbReference>